<keyword evidence="1" id="KW-0378">Hydrolase</keyword>
<name>A0A0A7RFE5_LATCU</name>
<evidence type="ECO:0000313" key="2">
    <source>
        <dbReference type="EMBL" id="AJA33931.1"/>
    </source>
</evidence>
<dbReference type="RefSeq" id="WP_010498207.1">
    <property type="nucleotide sequence ID" value="NZ_CBCPIN010000021.1"/>
</dbReference>
<sequence>MLQNTNETRVGISDYKISYAPNKIMTVGLGSCIGTIVYDPVSKIGGLSHIMLPDSKPFEKNGTSGLNLAKYANTALPLMVKELKQKAPRAKFQAKISGGANMFGFKNNLTTANIGQRNVDAVLNQLASLQIPLVGQDTGGSSGRTMVVDLNDFSTLIRVVRQENRYI</sequence>
<dbReference type="SUPFAM" id="SSF64438">
    <property type="entry name" value="CNF1/YfiH-like putative cysteine hydrolases"/>
    <property type="match status" value="1"/>
</dbReference>
<gene>
    <name evidence="1 2" type="primary">cheD</name>
</gene>
<comment type="catalytic activity">
    <reaction evidence="1">
        <text>L-glutaminyl-[protein] + H2O = L-glutamyl-[protein] + NH4(+)</text>
        <dbReference type="Rhea" id="RHEA:16441"/>
        <dbReference type="Rhea" id="RHEA-COMP:10207"/>
        <dbReference type="Rhea" id="RHEA-COMP:10208"/>
        <dbReference type="ChEBI" id="CHEBI:15377"/>
        <dbReference type="ChEBI" id="CHEBI:28938"/>
        <dbReference type="ChEBI" id="CHEBI:29973"/>
        <dbReference type="ChEBI" id="CHEBI:30011"/>
        <dbReference type="EC" id="3.5.1.44"/>
    </reaction>
</comment>
<dbReference type="HAMAP" id="MF_01440">
    <property type="entry name" value="CheD"/>
    <property type="match status" value="1"/>
</dbReference>
<dbReference type="Pfam" id="PF03975">
    <property type="entry name" value="CheD"/>
    <property type="match status" value="1"/>
</dbReference>
<protein>
    <recommendedName>
        <fullName evidence="1">Probable chemoreceptor glutamine deamidase CheD</fullName>
        <ecNumber evidence="1">3.5.1.44</ecNumber>
    </recommendedName>
</protein>
<organism evidence="2">
    <name type="scientific">Latilactobacillus curvatus</name>
    <name type="common">Lactobacillus curvatus</name>
    <dbReference type="NCBI Taxonomy" id="28038"/>
    <lineage>
        <taxon>Bacteria</taxon>
        <taxon>Bacillati</taxon>
        <taxon>Bacillota</taxon>
        <taxon>Bacilli</taxon>
        <taxon>Lactobacillales</taxon>
        <taxon>Lactobacillaceae</taxon>
        <taxon>Latilactobacillus</taxon>
    </lineage>
</organism>
<dbReference type="PANTHER" id="PTHR35147">
    <property type="entry name" value="CHEMORECEPTOR GLUTAMINE DEAMIDASE CHED-RELATED"/>
    <property type="match status" value="1"/>
</dbReference>
<keyword evidence="1" id="KW-0145">Chemotaxis</keyword>
<dbReference type="GO" id="GO:0006935">
    <property type="term" value="P:chemotaxis"/>
    <property type="evidence" value="ECO:0007669"/>
    <property type="project" value="UniProtKB-UniRule"/>
</dbReference>
<reference evidence="2" key="1">
    <citation type="journal article" date="2014" name="Appl. Environ. Microbiol.">
        <title>Detection and genomic characterization of motility in Lactobacillus curvatus: confirmation of motility in a species outside the Lactobacillus salivarius clade.</title>
        <authorList>
            <person name="Cousin F.J."/>
            <person name="Lynch S.M."/>
            <person name="Harris H.M."/>
            <person name="McCann A."/>
            <person name="Lynch D.B."/>
            <person name="Neville B.A."/>
            <person name="Irisawa T."/>
            <person name="Okada S."/>
            <person name="Endo A."/>
            <person name="O'Toole P.W."/>
        </authorList>
    </citation>
    <scope>NUCLEOTIDE SEQUENCE</scope>
    <source>
        <strain evidence="2">NRIC 0822</strain>
    </source>
</reference>
<dbReference type="Gene3D" id="3.30.1330.200">
    <property type="match status" value="1"/>
</dbReference>
<accession>A0A0A7RFE5</accession>
<comment type="similarity">
    <text evidence="1">Belongs to the CheD family.</text>
</comment>
<dbReference type="GO" id="GO:0050568">
    <property type="term" value="F:protein-glutamine glutaminase activity"/>
    <property type="evidence" value="ECO:0007669"/>
    <property type="project" value="UniProtKB-UniRule"/>
</dbReference>
<dbReference type="InterPro" id="IPR011324">
    <property type="entry name" value="Cytotoxic_necrot_fac-like_cat"/>
</dbReference>
<proteinExistence type="inferred from homology"/>
<dbReference type="AlphaFoldDB" id="A0A0A7RFE5"/>
<dbReference type="OrthoDB" id="9807202at2"/>
<dbReference type="InterPro" id="IPR038592">
    <property type="entry name" value="CheD-like_sf"/>
</dbReference>
<dbReference type="InterPro" id="IPR005659">
    <property type="entry name" value="Chemorcpt_Glu_NH3ase_CheD"/>
</dbReference>
<evidence type="ECO:0000256" key="1">
    <source>
        <dbReference type="HAMAP-Rule" id="MF_01440"/>
    </source>
</evidence>
<comment type="function">
    <text evidence="1">Probably deamidates glutamine residues to glutamate on methyl-accepting chemotaxis receptors (MCPs), playing an important role in chemotaxis.</text>
</comment>
<dbReference type="EMBL" id="KM886863">
    <property type="protein sequence ID" value="AJA33931.1"/>
    <property type="molecule type" value="Genomic_DNA"/>
</dbReference>
<dbReference type="PANTHER" id="PTHR35147:SF1">
    <property type="entry name" value="CHEMORECEPTOR GLUTAMINE DEAMIDASE CHED-RELATED"/>
    <property type="match status" value="1"/>
</dbReference>
<dbReference type="EC" id="3.5.1.44" evidence="1"/>
<dbReference type="CDD" id="cd16352">
    <property type="entry name" value="CheD"/>
    <property type="match status" value="1"/>
</dbReference>